<dbReference type="EMBL" id="CP045875">
    <property type="protein sequence ID" value="QGG47083.1"/>
    <property type="molecule type" value="Genomic_DNA"/>
</dbReference>
<feature type="compositionally biased region" description="Basic residues" evidence="1">
    <location>
        <begin position="161"/>
        <end position="175"/>
    </location>
</feature>
<organism evidence="2 3">
    <name type="scientific">Heliorestis convoluta</name>
    <dbReference type="NCBI Taxonomy" id="356322"/>
    <lineage>
        <taxon>Bacteria</taxon>
        <taxon>Bacillati</taxon>
        <taxon>Bacillota</taxon>
        <taxon>Clostridia</taxon>
        <taxon>Eubacteriales</taxon>
        <taxon>Heliobacteriaceae</taxon>
        <taxon>Heliorestis</taxon>
    </lineage>
</organism>
<proteinExistence type="predicted"/>
<keyword evidence="3" id="KW-1185">Reference proteome</keyword>
<dbReference type="KEGG" id="hcv:FTV88_0931"/>
<dbReference type="Proteomes" id="UP000366051">
    <property type="component" value="Chromosome"/>
</dbReference>
<protein>
    <submittedName>
        <fullName evidence="2">Uncharacterized protein</fullName>
    </submittedName>
</protein>
<dbReference type="AlphaFoldDB" id="A0A5Q2N035"/>
<reference evidence="3" key="1">
    <citation type="submission" date="2019-11" db="EMBL/GenBank/DDBJ databases">
        <title>Genome sequence of Heliorestis convoluta strain HH, an alkaliphilic and minimalistic phototrophic bacterium from a soda lake in Egypt.</title>
        <authorList>
            <person name="Dewey E.D."/>
            <person name="Stokes L.M."/>
            <person name="Burchell B.M."/>
            <person name="Shaffer K.N."/>
            <person name="Huntington A.M."/>
            <person name="Baker J.M."/>
            <person name="Nadendla S."/>
            <person name="Giglio M.G."/>
            <person name="Touchman J.W."/>
            <person name="Blankenship R.E."/>
            <person name="Madigan M.T."/>
            <person name="Sattley W.M."/>
        </authorList>
    </citation>
    <scope>NUCLEOTIDE SEQUENCE [LARGE SCALE GENOMIC DNA]</scope>
    <source>
        <strain evidence="3">HH</strain>
    </source>
</reference>
<evidence type="ECO:0000256" key="1">
    <source>
        <dbReference type="SAM" id="MobiDB-lite"/>
    </source>
</evidence>
<evidence type="ECO:0000313" key="3">
    <source>
        <dbReference type="Proteomes" id="UP000366051"/>
    </source>
</evidence>
<evidence type="ECO:0000313" key="2">
    <source>
        <dbReference type="EMBL" id="QGG47083.1"/>
    </source>
</evidence>
<sequence>MGTKDRKRFYIQAHCIMCESQHLFWYLRDQLWSQQLLVLQCEENLVEIGFIGPRDKVKAAIMKQDKSLREMAENLGVVEYFENPEVMYGVLDSLHSLTENGRLTCSCESQQISVDIYPDRVELRCEACSNNQVCYAESDHDLQMIKRVKEMQIEDPSAPHSRNRRARGRRSKKSP</sequence>
<accession>A0A5Q2N035</accession>
<name>A0A5Q2N035_9FIRM</name>
<gene>
    <name evidence="2" type="ORF">FTV88_0931</name>
</gene>
<feature type="region of interest" description="Disordered" evidence="1">
    <location>
        <begin position="152"/>
        <end position="175"/>
    </location>
</feature>